<sequence>MSNTISRVEWAQSIWSDVNPDYVSNPFPAHDEKITISLRCLPNPELVRMSFKLLLDGRERMYDMQPTGDEHGFSYFSIEVEMNQPRLEYSFVAEFKDQFFFFTRAGVTEYHQDDDYNFVILPDARVPAWVASSVFYQIFPDRFEIGNPDNAVKEAEYVFDGHATIQADWNDPPREYADGHCLDFYGGDLPGIEQRLDYLQELGVNAIYLNPIFRGKTTHRYDCIDYFHVDEHLGGDEALASLTAAAQARGIRVIVDVSINHTGIEHEWVKTALADPDSREHRYYYWNEDGSLVGWEGVDTLPQLNHGSPELQEVLYTGAESLVRHFLRPPFRIDGWRFDVGNHTGNRGKDHLTHQVWQQCRAAIKDENPQAYIIGEHWEDAERYLRGDQWDTAMNYFASGRPLRRFIGGMDRFMSPDEDPHRRIKPIGGDLVWQQMQQHFGRIPNQLTWVQFNLIDSHDIWRVHNNDTIFDMDTYRGIVAAMFMLPGTMNIYYGDEIGIPGSVETVEGCRYPMRWDQQDWNREFYRLYQGMSTLKRSEPALQFGSLRCLYADEETLVLVRFTRDRAAISVLNRSTEPRPLQIPVTEIGLTSVAGLQTVDIGGPELAPPRLSDGVLQLRLEGAQQAVLAGSLRG</sequence>
<feature type="domain" description="Glycosyl hydrolase family 13 catalytic" evidence="3">
    <location>
        <begin position="137"/>
        <end position="535"/>
    </location>
</feature>
<evidence type="ECO:0000256" key="1">
    <source>
        <dbReference type="ARBA" id="ARBA00022801"/>
    </source>
</evidence>
<dbReference type="PANTHER" id="PTHR10357">
    <property type="entry name" value="ALPHA-AMYLASE FAMILY MEMBER"/>
    <property type="match status" value="1"/>
</dbReference>
<dbReference type="InterPro" id="IPR045857">
    <property type="entry name" value="O16G_dom_2"/>
</dbReference>
<keyword evidence="5" id="KW-1185">Reference proteome</keyword>
<keyword evidence="2 4" id="KW-0326">Glycosidase</keyword>
<gene>
    <name evidence="4" type="ordered locus">Spiaf_1105</name>
</gene>
<dbReference type="eggNOG" id="COG0366">
    <property type="taxonomic scope" value="Bacteria"/>
</dbReference>
<evidence type="ECO:0000256" key="2">
    <source>
        <dbReference type="ARBA" id="ARBA00023295"/>
    </source>
</evidence>
<dbReference type="InterPro" id="IPR013783">
    <property type="entry name" value="Ig-like_fold"/>
</dbReference>
<reference evidence="5" key="1">
    <citation type="journal article" date="2013" name="Stand. Genomic Sci.">
        <title>Complete genome sequence of the halophilic bacterium Spirochaeta africana type strain (Z-7692(T)) from the alkaline Lake Magadi in the East African Rift.</title>
        <authorList>
            <person name="Liolos K."/>
            <person name="Abt B."/>
            <person name="Scheuner C."/>
            <person name="Teshima H."/>
            <person name="Held B."/>
            <person name="Lapidus A."/>
            <person name="Nolan M."/>
            <person name="Lucas S."/>
            <person name="Deshpande S."/>
            <person name="Cheng J.F."/>
            <person name="Tapia R."/>
            <person name="Goodwin L.A."/>
            <person name="Pitluck S."/>
            <person name="Pagani I."/>
            <person name="Ivanova N."/>
            <person name="Mavromatis K."/>
            <person name="Mikhailova N."/>
            <person name="Huntemann M."/>
            <person name="Pati A."/>
            <person name="Chen A."/>
            <person name="Palaniappan K."/>
            <person name="Land M."/>
            <person name="Rohde M."/>
            <person name="Tindall B.J."/>
            <person name="Detter J.C."/>
            <person name="Goker M."/>
            <person name="Bristow J."/>
            <person name="Eisen J.A."/>
            <person name="Markowitz V."/>
            <person name="Hugenholtz P."/>
            <person name="Woyke T."/>
            <person name="Klenk H.P."/>
            <person name="Kyrpides N.C."/>
        </authorList>
    </citation>
    <scope>NUCLEOTIDE SEQUENCE</scope>
    <source>
        <strain evidence="5">ATCC 700263 / DSM 8902 / Z-7692</strain>
    </source>
</reference>
<dbReference type="HOGENOM" id="CLU_006462_6_4_12"/>
<dbReference type="OrthoDB" id="9805159at2"/>
<dbReference type="Gene3D" id="2.60.40.10">
    <property type="entry name" value="Immunoglobulins"/>
    <property type="match status" value="1"/>
</dbReference>
<dbReference type="Proteomes" id="UP000007383">
    <property type="component" value="Chromosome"/>
</dbReference>
<dbReference type="CDD" id="cd02857">
    <property type="entry name" value="E_set_CDase_PDE_N"/>
    <property type="match status" value="1"/>
</dbReference>
<accession>H9UI49</accession>
<organism evidence="4 5">
    <name type="scientific">Spirochaeta africana (strain ATCC 700263 / DSM 8902 / Z-7692)</name>
    <dbReference type="NCBI Taxonomy" id="889378"/>
    <lineage>
        <taxon>Bacteria</taxon>
        <taxon>Pseudomonadati</taxon>
        <taxon>Spirochaetota</taxon>
        <taxon>Spirochaetia</taxon>
        <taxon>Spirochaetales</taxon>
        <taxon>Spirochaetaceae</taxon>
        <taxon>Spirochaeta</taxon>
    </lineage>
</organism>
<dbReference type="Gene3D" id="3.90.400.10">
    <property type="entry name" value="Oligo-1,6-glucosidase, Domain 2"/>
    <property type="match status" value="1"/>
</dbReference>
<keyword evidence="1" id="KW-0378">Hydrolase</keyword>
<protein>
    <submittedName>
        <fullName evidence="4">Glycosidase</fullName>
    </submittedName>
</protein>
<dbReference type="KEGG" id="sfc:Spiaf_1105"/>
<evidence type="ECO:0000259" key="3">
    <source>
        <dbReference type="SMART" id="SM00642"/>
    </source>
</evidence>
<dbReference type="InterPro" id="IPR017853">
    <property type="entry name" value="GH"/>
</dbReference>
<dbReference type="AlphaFoldDB" id="H9UI49"/>
<dbReference type="RefSeq" id="WP_014455184.1">
    <property type="nucleotide sequence ID" value="NC_017098.1"/>
</dbReference>
<dbReference type="GO" id="GO:0004553">
    <property type="term" value="F:hydrolase activity, hydrolyzing O-glycosyl compounds"/>
    <property type="evidence" value="ECO:0007669"/>
    <property type="project" value="InterPro"/>
</dbReference>
<dbReference type="InterPro" id="IPR006047">
    <property type="entry name" value="GH13_cat_dom"/>
</dbReference>
<name>H9UI49_SPIAZ</name>
<dbReference type="PANTHER" id="PTHR10357:SF210">
    <property type="entry name" value="MALTODEXTRIN GLUCOSIDASE"/>
    <property type="match status" value="1"/>
</dbReference>
<proteinExistence type="predicted"/>
<dbReference type="STRING" id="889378.Spiaf_1105"/>
<dbReference type="InterPro" id="IPR014756">
    <property type="entry name" value="Ig_E-set"/>
</dbReference>
<evidence type="ECO:0000313" key="4">
    <source>
        <dbReference type="EMBL" id="AFG37192.1"/>
    </source>
</evidence>
<dbReference type="CDD" id="cd11338">
    <property type="entry name" value="AmyAc_CMD"/>
    <property type="match status" value="1"/>
</dbReference>
<dbReference type="PATRIC" id="fig|889378.3.peg.1106"/>
<dbReference type="SUPFAM" id="SSF51445">
    <property type="entry name" value="(Trans)glycosidases"/>
    <property type="match status" value="1"/>
</dbReference>
<dbReference type="Gene3D" id="3.20.20.80">
    <property type="entry name" value="Glycosidases"/>
    <property type="match status" value="1"/>
</dbReference>
<dbReference type="InterPro" id="IPR013780">
    <property type="entry name" value="Glyco_hydro_b"/>
</dbReference>
<dbReference type="Pfam" id="PF00128">
    <property type="entry name" value="Alpha-amylase"/>
    <property type="match status" value="1"/>
</dbReference>
<dbReference type="InterPro" id="IPR004185">
    <property type="entry name" value="Glyco_hydro_13_lg-like_dom"/>
</dbReference>
<dbReference type="SUPFAM" id="SSF81296">
    <property type="entry name" value="E set domains"/>
    <property type="match status" value="1"/>
</dbReference>
<dbReference type="GO" id="GO:0005975">
    <property type="term" value="P:carbohydrate metabolic process"/>
    <property type="evidence" value="ECO:0007669"/>
    <property type="project" value="InterPro"/>
</dbReference>
<dbReference type="SMART" id="SM00642">
    <property type="entry name" value="Aamy"/>
    <property type="match status" value="1"/>
</dbReference>
<evidence type="ECO:0000313" key="5">
    <source>
        <dbReference type="Proteomes" id="UP000007383"/>
    </source>
</evidence>
<dbReference type="EMBL" id="CP003282">
    <property type="protein sequence ID" value="AFG37192.1"/>
    <property type="molecule type" value="Genomic_DNA"/>
</dbReference>
<dbReference type="Gene3D" id="2.60.40.1180">
    <property type="entry name" value="Golgi alpha-mannosidase II"/>
    <property type="match status" value="1"/>
</dbReference>